<feature type="transmembrane region" description="Helical" evidence="16">
    <location>
        <begin position="36"/>
        <end position="55"/>
    </location>
</feature>
<proteinExistence type="predicted"/>
<dbReference type="GO" id="GO:0005576">
    <property type="term" value="C:extracellular region"/>
    <property type="evidence" value="ECO:0007669"/>
    <property type="project" value="UniProtKB-SubCell"/>
</dbReference>
<evidence type="ECO:0000256" key="11">
    <source>
        <dbReference type="ARBA" id="ARBA00023098"/>
    </source>
</evidence>
<dbReference type="InterPro" id="IPR027379">
    <property type="entry name" value="CLS_N"/>
</dbReference>
<evidence type="ECO:0000256" key="3">
    <source>
        <dbReference type="ARBA" id="ARBA00004651"/>
    </source>
</evidence>
<evidence type="ECO:0000256" key="10">
    <source>
        <dbReference type="ARBA" id="ARBA00022989"/>
    </source>
</evidence>
<accession>A0A059FF88</accession>
<dbReference type="GO" id="GO:0032049">
    <property type="term" value="P:cardiolipin biosynthetic process"/>
    <property type="evidence" value="ECO:0007669"/>
    <property type="project" value="UniProtKB-UniRule"/>
</dbReference>
<keyword evidence="5" id="KW-0444">Lipid biosynthesis</keyword>
<dbReference type="Proteomes" id="UP000024816">
    <property type="component" value="Unassembled WGS sequence"/>
</dbReference>
<evidence type="ECO:0000256" key="14">
    <source>
        <dbReference type="ARBA" id="ARBA00023264"/>
    </source>
</evidence>
<dbReference type="GO" id="GO:0008808">
    <property type="term" value="F:cardiolipin synthase activity"/>
    <property type="evidence" value="ECO:0007669"/>
    <property type="project" value="UniProtKB-UniRule"/>
</dbReference>
<dbReference type="RefSeq" id="WP_035580405.1">
    <property type="nucleotide sequence ID" value="NZ_ARYJ01000004.1"/>
</dbReference>
<evidence type="ECO:0000256" key="12">
    <source>
        <dbReference type="ARBA" id="ARBA00023136"/>
    </source>
</evidence>
<feature type="domain" description="PLD phosphodiesterase" evidence="17">
    <location>
        <begin position="404"/>
        <end position="431"/>
    </location>
</feature>
<sequence length="491" mass="54959">MIPLLSSIPFLVHFSLSVLAAVRLLYRKLAVNTTLVWLFLLFGLPVVGVVLYILFGDHRLGRQRMQMSERLRSFFMQVFSIDAASIPPDIARIPRYAALSRSIQADTGFPVLTGLSPAFYADAGDLYAAMQADIDAASDSIFLEFYILDPAGRVADVLAAVERAALRGVDCKILADDFGSKALFRTHWPKRLRKAGVRIVRSLRVNLFSSFFRRSDLRNHRKILVCDQHVGYVGSYNLADPKLFKADRGVGEWVDMMMRVEGPVVDALKSVCLSDYLFDSVGHQIGRADLNALTIKRRDETAASLDAGTPVSMQVLPSGPEMRNSTIYEVFVSAIFSAQRRLRIVSPYFIPDPAVQLALVSAAKRGIEVEIIVPERLDSRLAQFASQSSYRELLRAGVRLIRYRGGLLHTKLVLVDDEIALFGTLNIDVRSFHLNLELTMVIYDAATSATLWQHSDAYLANSTPLDLDGWEQRPEWHKFLENILRLASPIL</sequence>
<keyword evidence="9" id="KW-0677">Repeat</keyword>
<evidence type="ECO:0000256" key="9">
    <source>
        <dbReference type="ARBA" id="ARBA00022737"/>
    </source>
</evidence>
<keyword evidence="12 16" id="KW-0472">Membrane</keyword>
<dbReference type="PANTHER" id="PTHR21248">
    <property type="entry name" value="CARDIOLIPIN SYNTHASE"/>
    <property type="match status" value="1"/>
</dbReference>
<evidence type="ECO:0000256" key="6">
    <source>
        <dbReference type="ARBA" id="ARBA00022525"/>
    </source>
</evidence>
<evidence type="ECO:0000256" key="2">
    <source>
        <dbReference type="ARBA" id="ARBA00004613"/>
    </source>
</evidence>
<evidence type="ECO:0000259" key="17">
    <source>
        <dbReference type="PROSITE" id="PS50035"/>
    </source>
</evidence>
<evidence type="ECO:0000256" key="16">
    <source>
        <dbReference type="SAM" id="Phobius"/>
    </source>
</evidence>
<name>A0A059FF88_9PROT</name>
<keyword evidence="13" id="KW-0594">Phospholipid biosynthesis</keyword>
<dbReference type="EMBL" id="ARYJ01000004">
    <property type="protein sequence ID" value="KCZ89163.1"/>
    <property type="molecule type" value="Genomic_DNA"/>
</dbReference>
<protein>
    <recommendedName>
        <fullName evidence="15">Cardiolipin synthase</fullName>
        <ecNumber evidence="15">2.7.8.-</ecNumber>
    </recommendedName>
</protein>
<evidence type="ECO:0000256" key="15">
    <source>
        <dbReference type="NCBIfam" id="TIGR04265"/>
    </source>
</evidence>
<dbReference type="STRING" id="1280952.HJA_07697"/>
<evidence type="ECO:0000256" key="13">
    <source>
        <dbReference type="ARBA" id="ARBA00023209"/>
    </source>
</evidence>
<dbReference type="AlphaFoldDB" id="A0A059FF88"/>
<dbReference type="EC" id="2.7.8.-" evidence="15"/>
<keyword evidence="8 16" id="KW-0812">Transmembrane</keyword>
<dbReference type="PATRIC" id="fig|1280952.3.peg.1527"/>
<dbReference type="PROSITE" id="PS50035">
    <property type="entry name" value="PLD"/>
    <property type="match status" value="2"/>
</dbReference>
<comment type="caution">
    <text evidence="18">The sequence shown here is derived from an EMBL/GenBank/DDBJ whole genome shotgun (WGS) entry which is preliminary data.</text>
</comment>
<dbReference type="SUPFAM" id="SSF56024">
    <property type="entry name" value="Phospholipase D/nuclease"/>
    <property type="match status" value="2"/>
</dbReference>
<reference evidence="18 19" key="1">
    <citation type="journal article" date="2014" name="Antonie Van Leeuwenhoek">
        <title>Hyphomonas beringensis sp. nov. and Hyphomonas chukchiensis sp. nov., isolated from surface seawater of the Bering Sea and Chukchi Sea.</title>
        <authorList>
            <person name="Li C."/>
            <person name="Lai Q."/>
            <person name="Li G."/>
            <person name="Dong C."/>
            <person name="Wang J."/>
            <person name="Liao Y."/>
            <person name="Shao Z."/>
        </authorList>
    </citation>
    <scope>NUCLEOTIDE SEQUENCE [LARGE SCALE GENOMIC DNA]</scope>
    <source>
        <strain evidence="18 19">VP2</strain>
    </source>
</reference>
<evidence type="ECO:0000313" key="18">
    <source>
        <dbReference type="EMBL" id="KCZ89163.1"/>
    </source>
</evidence>
<keyword evidence="14" id="KW-1208">Phospholipid metabolism</keyword>
<keyword evidence="19" id="KW-1185">Reference proteome</keyword>
<dbReference type="InterPro" id="IPR022924">
    <property type="entry name" value="Cardiolipin_synthase"/>
</dbReference>
<evidence type="ECO:0000256" key="8">
    <source>
        <dbReference type="ARBA" id="ARBA00022692"/>
    </source>
</evidence>
<dbReference type="SMART" id="SM00155">
    <property type="entry name" value="PLDc"/>
    <property type="match status" value="2"/>
</dbReference>
<dbReference type="Pfam" id="PF13396">
    <property type="entry name" value="PLDc_N"/>
    <property type="match status" value="1"/>
</dbReference>
<dbReference type="Gene3D" id="3.30.870.10">
    <property type="entry name" value="Endonuclease Chain A"/>
    <property type="match status" value="2"/>
</dbReference>
<keyword evidence="4" id="KW-1003">Cell membrane</keyword>
<keyword evidence="7" id="KW-0808">Transferase</keyword>
<dbReference type="InterPro" id="IPR025202">
    <property type="entry name" value="PLD-like_dom"/>
</dbReference>
<dbReference type="PANTHER" id="PTHR21248:SF22">
    <property type="entry name" value="PHOSPHOLIPASE D"/>
    <property type="match status" value="1"/>
</dbReference>
<evidence type="ECO:0000313" key="19">
    <source>
        <dbReference type="Proteomes" id="UP000024816"/>
    </source>
</evidence>
<keyword evidence="6" id="KW-0964">Secreted</keyword>
<organism evidence="18 19">
    <name type="scientific">Hyphomonas jannaschiana VP2</name>
    <dbReference type="NCBI Taxonomy" id="1280952"/>
    <lineage>
        <taxon>Bacteria</taxon>
        <taxon>Pseudomonadati</taxon>
        <taxon>Pseudomonadota</taxon>
        <taxon>Alphaproteobacteria</taxon>
        <taxon>Hyphomonadales</taxon>
        <taxon>Hyphomonadaceae</taxon>
        <taxon>Hyphomonas</taxon>
    </lineage>
</organism>
<keyword evidence="10 16" id="KW-1133">Transmembrane helix</keyword>
<evidence type="ECO:0000256" key="1">
    <source>
        <dbReference type="ARBA" id="ARBA00003145"/>
    </source>
</evidence>
<dbReference type="NCBIfam" id="TIGR04265">
    <property type="entry name" value="bac_cardiolipin"/>
    <property type="match status" value="1"/>
</dbReference>
<keyword evidence="11" id="KW-0443">Lipid metabolism</keyword>
<dbReference type="GO" id="GO:0005886">
    <property type="term" value="C:plasma membrane"/>
    <property type="evidence" value="ECO:0007669"/>
    <property type="project" value="UniProtKB-SubCell"/>
</dbReference>
<evidence type="ECO:0000256" key="7">
    <source>
        <dbReference type="ARBA" id="ARBA00022679"/>
    </source>
</evidence>
<dbReference type="Pfam" id="PF13091">
    <property type="entry name" value="PLDc_2"/>
    <property type="match status" value="2"/>
</dbReference>
<feature type="domain" description="PLD phosphodiesterase" evidence="17">
    <location>
        <begin position="215"/>
        <end position="242"/>
    </location>
</feature>
<evidence type="ECO:0000256" key="5">
    <source>
        <dbReference type="ARBA" id="ARBA00022516"/>
    </source>
</evidence>
<gene>
    <name evidence="18" type="ORF">HJA_07697</name>
</gene>
<dbReference type="eggNOG" id="COG1502">
    <property type="taxonomic scope" value="Bacteria"/>
</dbReference>
<dbReference type="OrthoDB" id="9762009at2"/>
<evidence type="ECO:0000256" key="4">
    <source>
        <dbReference type="ARBA" id="ARBA00022475"/>
    </source>
</evidence>
<comment type="subcellular location">
    <subcellularLocation>
        <location evidence="3">Cell membrane</location>
        <topology evidence="3">Multi-pass membrane protein</topology>
    </subcellularLocation>
    <subcellularLocation>
        <location evidence="2">Secreted</location>
    </subcellularLocation>
</comment>
<dbReference type="InterPro" id="IPR001736">
    <property type="entry name" value="PLipase_D/transphosphatidylase"/>
</dbReference>
<comment type="function">
    <text evidence="1">Could be a virulence factor.</text>
</comment>